<feature type="repeat" description="Solcar" evidence="12">
    <location>
        <begin position="40"/>
        <end position="126"/>
    </location>
</feature>
<evidence type="ECO:0000313" key="15">
    <source>
        <dbReference type="EMBL" id="KAK2079591.1"/>
    </source>
</evidence>
<comment type="similarity">
    <text evidence="2 13">Belongs to the mitochondrial carrier (TC 2.A.29) family.</text>
</comment>
<evidence type="ECO:0000256" key="4">
    <source>
        <dbReference type="ARBA" id="ARBA00022692"/>
    </source>
</evidence>
<keyword evidence="5" id="KW-0479">Metal-binding</keyword>
<keyword evidence="4 12" id="KW-0812">Transmembrane</keyword>
<dbReference type="FunFam" id="1.50.40.10:FF:000016">
    <property type="entry name" value="Solute carrier family 25 member 23"/>
    <property type="match status" value="1"/>
</dbReference>
<dbReference type="PROSITE" id="PS50920">
    <property type="entry name" value="SOLCAR"/>
    <property type="match status" value="3"/>
</dbReference>
<name>A0AAD9MNU2_PROWI</name>
<keyword evidence="16" id="KW-1185">Reference proteome</keyword>
<sequence>MQAAVGAESEPRFGEGDPKTELAPSPEVTPKPEKRNLTWAQLTKSLCAGGIAGAVSRTAVAPLERLKILMQVQGSEKVYTGVFQGIRHMWVSDGIRGLFKGNGLNCIRIIPNQAIKFMAYEQLSRKISHALIDQGGDGQLTPGLRLAAGAGAGIVGMSATYPLDMVRGRITVQQQHSSAGYTGMLHATRTIVAQEGLVALWRGWLPSVIGVVPYVGLNFAVYETLKDVIIKATGGRNEQDLAIATRLGCGAAAGTLGQTVAYPFDVVRRRLQMSGWAGAQALHADAGAAIKYSGMTDCFVRTVREEGFSALFKGLGPNYVKVVPSIAIAFVTYEQVKEVLGAEIHPARRGRGPSLDDPDRPDPYIGMRPMEAKAAVQADDRLKRSQAAGLRTREDRAARLEKQSRLFQSSPLGRRLEPILTYHGRGKGRQWWMLNFAARNPIAFGQFLEDALRRLPAADWAETGEARQVTVWVPHRTASGRDAAGGNPAAQPQLWENGSKLLIWTEIDDNIIAFLRKNSKIRGHVYAEECDGHTFPMPVPDDVVRAIRKWERGLDQ</sequence>
<evidence type="ECO:0000256" key="14">
    <source>
        <dbReference type="SAM" id="MobiDB-lite"/>
    </source>
</evidence>
<evidence type="ECO:0000256" key="11">
    <source>
        <dbReference type="ARBA" id="ARBA00023136"/>
    </source>
</evidence>
<evidence type="ECO:0000256" key="12">
    <source>
        <dbReference type="PROSITE-ProRule" id="PRU00282"/>
    </source>
</evidence>
<dbReference type="GO" id="GO:0046872">
    <property type="term" value="F:metal ion binding"/>
    <property type="evidence" value="ECO:0007669"/>
    <property type="project" value="UniProtKB-KW"/>
</dbReference>
<proteinExistence type="inferred from homology"/>
<feature type="region of interest" description="Disordered" evidence="14">
    <location>
        <begin position="1"/>
        <end position="34"/>
    </location>
</feature>
<dbReference type="SUPFAM" id="SSF103506">
    <property type="entry name" value="Mitochondrial carrier"/>
    <property type="match status" value="1"/>
</dbReference>
<feature type="repeat" description="Solcar" evidence="12">
    <location>
        <begin position="140"/>
        <end position="228"/>
    </location>
</feature>
<evidence type="ECO:0000256" key="13">
    <source>
        <dbReference type="RuleBase" id="RU000488"/>
    </source>
</evidence>
<keyword evidence="7" id="KW-0999">Mitochondrion inner membrane</keyword>
<dbReference type="EMBL" id="JASFZW010000002">
    <property type="protein sequence ID" value="KAK2079591.1"/>
    <property type="molecule type" value="Genomic_DNA"/>
</dbReference>
<dbReference type="AlphaFoldDB" id="A0AAD9MNU2"/>
<evidence type="ECO:0000256" key="1">
    <source>
        <dbReference type="ARBA" id="ARBA00004448"/>
    </source>
</evidence>
<dbReference type="InterPro" id="IPR018108">
    <property type="entry name" value="MCP_transmembrane"/>
</dbReference>
<dbReference type="PRINTS" id="PR00928">
    <property type="entry name" value="GRAVESDC"/>
</dbReference>
<dbReference type="GO" id="GO:0055085">
    <property type="term" value="P:transmembrane transport"/>
    <property type="evidence" value="ECO:0007669"/>
    <property type="project" value="InterPro"/>
</dbReference>
<keyword evidence="6" id="KW-0677">Repeat</keyword>
<dbReference type="Proteomes" id="UP001255856">
    <property type="component" value="Unassembled WGS sequence"/>
</dbReference>
<dbReference type="GO" id="GO:0005743">
    <property type="term" value="C:mitochondrial inner membrane"/>
    <property type="evidence" value="ECO:0007669"/>
    <property type="project" value="UniProtKB-SubCell"/>
</dbReference>
<keyword evidence="10" id="KW-0496">Mitochondrion</keyword>
<evidence type="ECO:0000256" key="10">
    <source>
        <dbReference type="ARBA" id="ARBA00023128"/>
    </source>
</evidence>
<evidence type="ECO:0000256" key="9">
    <source>
        <dbReference type="ARBA" id="ARBA00022989"/>
    </source>
</evidence>
<reference evidence="15" key="1">
    <citation type="submission" date="2021-01" db="EMBL/GenBank/DDBJ databases">
        <authorList>
            <person name="Eckstrom K.M.E."/>
        </authorList>
    </citation>
    <scope>NUCLEOTIDE SEQUENCE</scope>
    <source>
        <strain evidence="15">UVCC 0001</strain>
    </source>
</reference>
<dbReference type="PRINTS" id="PR00926">
    <property type="entry name" value="MITOCARRIER"/>
</dbReference>
<dbReference type="PANTHER" id="PTHR24089">
    <property type="entry name" value="SOLUTE CARRIER FAMILY 25"/>
    <property type="match status" value="1"/>
</dbReference>
<dbReference type="InterPro" id="IPR023395">
    <property type="entry name" value="MCP_dom_sf"/>
</dbReference>
<evidence type="ECO:0000256" key="2">
    <source>
        <dbReference type="ARBA" id="ARBA00006375"/>
    </source>
</evidence>
<evidence type="ECO:0000256" key="3">
    <source>
        <dbReference type="ARBA" id="ARBA00022448"/>
    </source>
</evidence>
<dbReference type="InterPro" id="IPR002067">
    <property type="entry name" value="MCP"/>
</dbReference>
<dbReference type="InterPro" id="IPR002167">
    <property type="entry name" value="GDC-like"/>
</dbReference>
<evidence type="ECO:0000256" key="6">
    <source>
        <dbReference type="ARBA" id="ARBA00022737"/>
    </source>
</evidence>
<comment type="caution">
    <text evidence="15">The sequence shown here is derived from an EMBL/GenBank/DDBJ whole genome shotgun (WGS) entry which is preliminary data.</text>
</comment>
<feature type="repeat" description="Solcar" evidence="12">
    <location>
        <begin position="241"/>
        <end position="339"/>
    </location>
</feature>
<feature type="compositionally biased region" description="Basic and acidic residues" evidence="14">
    <location>
        <begin position="9"/>
        <end position="20"/>
    </location>
</feature>
<comment type="subcellular location">
    <subcellularLocation>
        <location evidence="1">Mitochondrion inner membrane</location>
        <topology evidence="1">Multi-pass membrane protein</topology>
    </subcellularLocation>
</comment>
<keyword evidence="3 13" id="KW-0813">Transport</keyword>
<keyword evidence="8" id="KW-0106">Calcium</keyword>
<protein>
    <submittedName>
        <fullName evidence="15">Uncharacterized protein</fullName>
    </submittedName>
</protein>
<keyword evidence="11 12" id="KW-0472">Membrane</keyword>
<dbReference type="Pfam" id="PF00153">
    <property type="entry name" value="Mito_carr"/>
    <property type="match status" value="3"/>
</dbReference>
<dbReference type="Gene3D" id="1.50.40.10">
    <property type="entry name" value="Mitochondrial carrier domain"/>
    <property type="match status" value="1"/>
</dbReference>
<keyword evidence="9" id="KW-1133">Transmembrane helix</keyword>
<gene>
    <name evidence="15" type="ORF">QBZ16_001986</name>
</gene>
<evidence type="ECO:0000256" key="8">
    <source>
        <dbReference type="ARBA" id="ARBA00022837"/>
    </source>
</evidence>
<evidence type="ECO:0000256" key="7">
    <source>
        <dbReference type="ARBA" id="ARBA00022792"/>
    </source>
</evidence>
<evidence type="ECO:0000313" key="16">
    <source>
        <dbReference type="Proteomes" id="UP001255856"/>
    </source>
</evidence>
<organism evidence="15 16">
    <name type="scientific">Prototheca wickerhamii</name>
    <dbReference type="NCBI Taxonomy" id="3111"/>
    <lineage>
        <taxon>Eukaryota</taxon>
        <taxon>Viridiplantae</taxon>
        <taxon>Chlorophyta</taxon>
        <taxon>core chlorophytes</taxon>
        <taxon>Trebouxiophyceae</taxon>
        <taxon>Chlorellales</taxon>
        <taxon>Chlorellaceae</taxon>
        <taxon>Prototheca</taxon>
    </lineage>
</organism>
<evidence type="ECO:0000256" key="5">
    <source>
        <dbReference type="ARBA" id="ARBA00022723"/>
    </source>
</evidence>
<accession>A0AAD9MNU2</accession>